<dbReference type="AlphaFoldDB" id="A0A2K1KM50"/>
<evidence type="ECO:0000259" key="3">
    <source>
        <dbReference type="Pfam" id="PF26578"/>
    </source>
</evidence>
<dbReference type="OMA" id="NCAEVMF"/>
<reference evidence="5" key="3">
    <citation type="submission" date="2020-12" db="UniProtKB">
        <authorList>
            <consortium name="EnsemblPlants"/>
        </authorList>
    </citation>
    <scope>IDENTIFICATION</scope>
</reference>
<organism evidence="4">
    <name type="scientific">Physcomitrium patens</name>
    <name type="common">Spreading-leaved earth moss</name>
    <name type="synonym">Physcomitrella patens</name>
    <dbReference type="NCBI Taxonomy" id="3218"/>
    <lineage>
        <taxon>Eukaryota</taxon>
        <taxon>Viridiplantae</taxon>
        <taxon>Streptophyta</taxon>
        <taxon>Embryophyta</taxon>
        <taxon>Bryophyta</taxon>
        <taxon>Bryophytina</taxon>
        <taxon>Bryopsida</taxon>
        <taxon>Funariidae</taxon>
        <taxon>Funariales</taxon>
        <taxon>Funariaceae</taxon>
        <taxon>Physcomitrium</taxon>
    </lineage>
</organism>
<sequence length="170" mass="17983">MDAAKLRCAHLGLLAVVAFLCVASVAGSGESEAGAIFLPGIPSRHLLQTLQPCPVDFANQNYSIVTSVCNATAPDMPKCCSSFTEFACQFASYINDESTNCATAMFSYLNIAGNYQAQLFQGCRGDAQGLPCPLVPEPSPNPSNPNSATMHGPHGLSFVVMFLALIALFW</sequence>
<proteinExistence type="predicted"/>
<dbReference type="Gramene" id="Pp3c4_4130V3.4">
    <property type="protein sequence ID" value="Pp3c4_4130V3.4"/>
    <property type="gene ID" value="Pp3c4_4130"/>
</dbReference>
<protein>
    <recommendedName>
        <fullName evidence="3">GPI-anchored protein LLG1-like domain-containing protein</fullName>
    </recommendedName>
</protein>
<dbReference type="Gramene" id="Pp3c4_4130V3.1">
    <property type="protein sequence ID" value="Pp3c4_4130V3.1"/>
    <property type="gene ID" value="Pp3c4_4130"/>
</dbReference>
<gene>
    <name evidence="5" type="primary">LOC112280940</name>
    <name evidence="4" type="ORF">PHYPA_005748</name>
</gene>
<feature type="domain" description="GPI-anchored protein LLG1-like" evidence="3">
    <location>
        <begin position="55"/>
        <end position="130"/>
    </location>
</feature>
<feature type="signal peptide" evidence="2">
    <location>
        <begin position="1"/>
        <end position="27"/>
    </location>
</feature>
<dbReference type="EnsemblPlants" id="Pp3c4_4130V3.4">
    <property type="protein sequence ID" value="Pp3c4_4130V3.4"/>
    <property type="gene ID" value="Pp3c4_4130"/>
</dbReference>
<reference evidence="4 6" key="1">
    <citation type="journal article" date="2008" name="Science">
        <title>The Physcomitrella genome reveals evolutionary insights into the conquest of land by plants.</title>
        <authorList>
            <person name="Rensing S."/>
            <person name="Lang D."/>
            <person name="Zimmer A."/>
            <person name="Terry A."/>
            <person name="Salamov A."/>
            <person name="Shapiro H."/>
            <person name="Nishiyama T."/>
            <person name="Perroud P.-F."/>
            <person name="Lindquist E."/>
            <person name="Kamisugi Y."/>
            <person name="Tanahashi T."/>
            <person name="Sakakibara K."/>
            <person name="Fujita T."/>
            <person name="Oishi K."/>
            <person name="Shin-I T."/>
            <person name="Kuroki Y."/>
            <person name="Toyoda A."/>
            <person name="Suzuki Y."/>
            <person name="Hashimoto A."/>
            <person name="Yamaguchi K."/>
            <person name="Sugano A."/>
            <person name="Kohara Y."/>
            <person name="Fujiyama A."/>
            <person name="Anterola A."/>
            <person name="Aoki S."/>
            <person name="Ashton N."/>
            <person name="Barbazuk W.B."/>
            <person name="Barker E."/>
            <person name="Bennetzen J."/>
            <person name="Bezanilla M."/>
            <person name="Blankenship R."/>
            <person name="Cho S.H."/>
            <person name="Dutcher S."/>
            <person name="Estelle M."/>
            <person name="Fawcett J.A."/>
            <person name="Gundlach H."/>
            <person name="Hanada K."/>
            <person name="Heyl A."/>
            <person name="Hicks K.A."/>
            <person name="Hugh J."/>
            <person name="Lohr M."/>
            <person name="Mayer K."/>
            <person name="Melkozernov A."/>
            <person name="Murata T."/>
            <person name="Nelson D."/>
            <person name="Pils B."/>
            <person name="Prigge M."/>
            <person name="Reiss B."/>
            <person name="Renner T."/>
            <person name="Rombauts S."/>
            <person name="Rushton P."/>
            <person name="Sanderfoot A."/>
            <person name="Schween G."/>
            <person name="Shiu S.-H."/>
            <person name="Stueber K."/>
            <person name="Theodoulou F.L."/>
            <person name="Tu H."/>
            <person name="Van de Peer Y."/>
            <person name="Verrier P.J."/>
            <person name="Waters E."/>
            <person name="Wood A."/>
            <person name="Yang L."/>
            <person name="Cove D."/>
            <person name="Cuming A."/>
            <person name="Hasebe M."/>
            <person name="Lucas S."/>
            <person name="Mishler D.B."/>
            <person name="Reski R."/>
            <person name="Grigoriev I."/>
            <person name="Quatrano R.S."/>
            <person name="Boore J.L."/>
        </authorList>
    </citation>
    <scope>NUCLEOTIDE SEQUENCE [LARGE SCALE GENOMIC DNA]</scope>
    <source>
        <strain evidence="5 6">cv. Gransden 2004</strain>
    </source>
</reference>
<keyword evidence="6" id="KW-1185">Reference proteome</keyword>
<keyword evidence="1" id="KW-0812">Transmembrane</keyword>
<reference evidence="4 6" key="2">
    <citation type="journal article" date="2018" name="Plant J.">
        <title>The Physcomitrella patens chromosome-scale assembly reveals moss genome structure and evolution.</title>
        <authorList>
            <person name="Lang D."/>
            <person name="Ullrich K.K."/>
            <person name="Murat F."/>
            <person name="Fuchs J."/>
            <person name="Jenkins J."/>
            <person name="Haas F.B."/>
            <person name="Piednoel M."/>
            <person name="Gundlach H."/>
            <person name="Van Bel M."/>
            <person name="Meyberg R."/>
            <person name="Vives C."/>
            <person name="Morata J."/>
            <person name="Symeonidi A."/>
            <person name="Hiss M."/>
            <person name="Muchero W."/>
            <person name="Kamisugi Y."/>
            <person name="Saleh O."/>
            <person name="Blanc G."/>
            <person name="Decker E.L."/>
            <person name="van Gessel N."/>
            <person name="Grimwood J."/>
            <person name="Hayes R.D."/>
            <person name="Graham S.W."/>
            <person name="Gunter L.E."/>
            <person name="McDaniel S.F."/>
            <person name="Hoernstein S.N.W."/>
            <person name="Larsson A."/>
            <person name="Li F.W."/>
            <person name="Perroud P.F."/>
            <person name="Phillips J."/>
            <person name="Ranjan P."/>
            <person name="Rokshar D.S."/>
            <person name="Rothfels C.J."/>
            <person name="Schneider L."/>
            <person name="Shu S."/>
            <person name="Stevenson D.W."/>
            <person name="Thummler F."/>
            <person name="Tillich M."/>
            <person name="Villarreal Aguilar J.C."/>
            <person name="Widiez T."/>
            <person name="Wong G.K."/>
            <person name="Wymore A."/>
            <person name="Zhang Y."/>
            <person name="Zimmer A.D."/>
            <person name="Quatrano R.S."/>
            <person name="Mayer K.F.X."/>
            <person name="Goodstein D."/>
            <person name="Casacuberta J.M."/>
            <person name="Vandepoele K."/>
            <person name="Reski R."/>
            <person name="Cuming A.C."/>
            <person name="Tuskan G.A."/>
            <person name="Maumus F."/>
            <person name="Salse J."/>
            <person name="Schmutz J."/>
            <person name="Rensing S.A."/>
        </authorList>
    </citation>
    <scope>NUCLEOTIDE SEQUENCE [LARGE SCALE GENOMIC DNA]</scope>
    <source>
        <strain evidence="5 6">cv. Gransden 2004</strain>
    </source>
</reference>
<evidence type="ECO:0000256" key="1">
    <source>
        <dbReference type="SAM" id="Phobius"/>
    </source>
</evidence>
<dbReference type="Pfam" id="PF26578">
    <property type="entry name" value="LLG1"/>
    <property type="match status" value="1"/>
</dbReference>
<name>A0A2K1KM50_PHYPA</name>
<evidence type="ECO:0000313" key="6">
    <source>
        <dbReference type="Proteomes" id="UP000006727"/>
    </source>
</evidence>
<accession>A0A2K1KM50</accession>
<dbReference type="RefSeq" id="XP_024372673.1">
    <property type="nucleotide sequence ID" value="XM_024516905.2"/>
</dbReference>
<dbReference type="Proteomes" id="UP000006727">
    <property type="component" value="Chromosome 4"/>
</dbReference>
<evidence type="ECO:0000313" key="5">
    <source>
        <dbReference type="EnsemblPlants" id="Pp3c4_4130V3.1"/>
    </source>
</evidence>
<keyword evidence="2" id="KW-0732">Signal</keyword>
<keyword evidence="1" id="KW-1133">Transmembrane helix</keyword>
<dbReference type="PANTHER" id="PTHR31533:SF2">
    <property type="entry name" value="GPI-ANCHORED PROTEIN LLG1"/>
    <property type="match status" value="1"/>
</dbReference>
<feature type="transmembrane region" description="Helical" evidence="1">
    <location>
        <begin position="150"/>
        <end position="169"/>
    </location>
</feature>
<dbReference type="GeneID" id="112280940"/>
<dbReference type="EMBL" id="ABEU02000004">
    <property type="protein sequence ID" value="PNR54855.1"/>
    <property type="molecule type" value="Genomic_DNA"/>
</dbReference>
<feature type="chain" id="PRO_5043158312" description="GPI-anchored protein LLG1-like domain-containing protein" evidence="2">
    <location>
        <begin position="28"/>
        <end position="170"/>
    </location>
</feature>
<dbReference type="InterPro" id="IPR039307">
    <property type="entry name" value="LORELEI-like"/>
</dbReference>
<dbReference type="EnsemblPlants" id="Pp3c4_4130V3.1">
    <property type="protein sequence ID" value="Pp3c4_4130V3.1"/>
    <property type="gene ID" value="Pp3c4_4130"/>
</dbReference>
<keyword evidence="1" id="KW-0472">Membrane</keyword>
<dbReference type="PANTHER" id="PTHR31533">
    <property type="entry name" value="GPI-ANCHORED PROTEIN LLG1-RELATED-RELATED"/>
    <property type="match status" value="1"/>
</dbReference>
<dbReference type="PaxDb" id="3218-PP1S273_9V6.1"/>
<evidence type="ECO:0000256" key="2">
    <source>
        <dbReference type="SAM" id="SignalP"/>
    </source>
</evidence>
<evidence type="ECO:0000313" key="4">
    <source>
        <dbReference type="EMBL" id="PNR54855.1"/>
    </source>
</evidence>
<dbReference type="InterPro" id="IPR058888">
    <property type="entry name" value="LLG1-like"/>
</dbReference>